<dbReference type="PRINTS" id="PR00508">
    <property type="entry name" value="S21N4MTFRASE"/>
</dbReference>
<protein>
    <submittedName>
        <fullName evidence="5">DNA methylase N-4/N-6 domain protein</fullName>
    </submittedName>
</protein>
<reference evidence="5 6" key="1">
    <citation type="journal article" date="2011" name="J. Bacteriol.">
        <title>Genome sequence of the algicidal bacterium Kordia algicida OT-1.</title>
        <authorList>
            <person name="Lee H.S."/>
            <person name="Kang S.G."/>
            <person name="Kwon K.K."/>
            <person name="Lee J.H."/>
            <person name="Kim S.J."/>
        </authorList>
    </citation>
    <scope>NUCLEOTIDE SEQUENCE [LARGE SCALE GENOMIC DNA]</scope>
    <source>
        <strain evidence="5 6">OT-1</strain>
    </source>
</reference>
<dbReference type="GO" id="GO:0032259">
    <property type="term" value="P:methylation"/>
    <property type="evidence" value="ECO:0007669"/>
    <property type="project" value="UniProtKB-KW"/>
</dbReference>
<dbReference type="eggNOG" id="COG2189">
    <property type="taxonomic scope" value="Bacteria"/>
</dbReference>
<dbReference type="OrthoDB" id="9800801at2"/>
<evidence type="ECO:0000313" key="5">
    <source>
        <dbReference type="EMBL" id="EDP97495.1"/>
    </source>
</evidence>
<dbReference type="PROSITE" id="PS00092">
    <property type="entry name" value="N6_MTASE"/>
    <property type="match status" value="1"/>
</dbReference>
<evidence type="ECO:0000313" key="6">
    <source>
        <dbReference type="Proteomes" id="UP000002945"/>
    </source>
</evidence>
<dbReference type="AlphaFoldDB" id="A9DPQ7"/>
<dbReference type="SUPFAM" id="SSF53335">
    <property type="entry name" value="S-adenosyl-L-methionine-dependent methyltransferases"/>
    <property type="match status" value="1"/>
</dbReference>
<evidence type="ECO:0000256" key="3">
    <source>
        <dbReference type="ARBA" id="ARBA00022679"/>
    </source>
</evidence>
<keyword evidence="3" id="KW-0808">Transferase</keyword>
<evidence type="ECO:0000259" key="4">
    <source>
        <dbReference type="Pfam" id="PF01555"/>
    </source>
</evidence>
<name>A9DPQ7_9FLAO</name>
<dbReference type="Proteomes" id="UP000002945">
    <property type="component" value="Unassembled WGS sequence"/>
</dbReference>
<proteinExistence type="inferred from homology"/>
<dbReference type="InterPro" id="IPR002052">
    <property type="entry name" value="DNA_methylase_N6_adenine_CS"/>
</dbReference>
<dbReference type="InterPro" id="IPR029063">
    <property type="entry name" value="SAM-dependent_MTases_sf"/>
</dbReference>
<dbReference type="REBASE" id="38232">
    <property type="entry name" value="M.KalOT1ORF20072P"/>
</dbReference>
<dbReference type="STRING" id="391587.KAOT1_20072"/>
<sequence>MAQDKLDLDIQKKLDTVEEYKFEPIKGYPMLHWKGKRPFTSTQYYPAQQKENYGEEVNGWMNKIFWGDNLQVMSHLLKEYRGKVDLIYIDPPFDSKADYKRKIELKGKKIENNRTSFEEKQYTDIWTNDSYLQFIYERVILLKELLSDKGTIYVHADYRKIHYLQLIMDEIFGASNFRNEIIWCYTGASNVGSDFPKKHDNILRYSKTGNYVFFKDSIRIPYAEGSLDRANRNVIGTGGMNFESIELNANGKVPEDFWVDIQRAARYPGEKTGYPTQKSKKLLERILKASSKPGDIVFDCFMGSGTTQAVAMELGRKFIGADINLGAIETTTKRLNISREKITSKVPDVDFTNEDGETEKIKDFYTGFSVYNVNNYDVFRNPVQAKEILKQALEIQPLPNNTIYDGEKDGRMVKIMPVNRIATRADLNELISGFNYKSFQKKFEKQPNKPVENLLLVCMGHEPDLAATLQKEIHPYKIDVEVVDILRDKSNLEFKRDSEAEIVVEDNKLVIKQFYPMNLLQKLSIMKENVEDWKELVESIKVDFNYDDAVFEPSVVDIPEKEEMVIGEYDIPENAGTIRVKITDLLSESLEISIDN</sequence>
<dbReference type="RefSeq" id="WP_007096543.1">
    <property type="nucleotide sequence ID" value="NZ_CP142125.1"/>
</dbReference>
<comment type="similarity">
    <text evidence="1">Belongs to the N(4)/N(6)-methyltransferase family.</text>
</comment>
<dbReference type="PANTHER" id="PTHR13370">
    <property type="entry name" value="RNA METHYLASE-RELATED"/>
    <property type="match status" value="1"/>
</dbReference>
<dbReference type="GO" id="GO:0005737">
    <property type="term" value="C:cytoplasm"/>
    <property type="evidence" value="ECO:0007669"/>
    <property type="project" value="TreeGrafter"/>
</dbReference>
<dbReference type="Pfam" id="PF01555">
    <property type="entry name" value="N6_N4_Mtase"/>
    <property type="match status" value="1"/>
</dbReference>
<gene>
    <name evidence="5" type="ORF">KAOT1_20072</name>
</gene>
<dbReference type="Gene3D" id="3.40.50.150">
    <property type="entry name" value="Vaccinia Virus protein VP39"/>
    <property type="match status" value="1"/>
</dbReference>
<keyword evidence="2 5" id="KW-0489">Methyltransferase</keyword>
<dbReference type="InterPro" id="IPR001091">
    <property type="entry name" value="RM_Methyltransferase"/>
</dbReference>
<feature type="domain" description="DNA methylase N-4/N-6" evidence="4">
    <location>
        <begin position="84"/>
        <end position="331"/>
    </location>
</feature>
<organism evidence="5 6">
    <name type="scientific">Kordia algicida OT-1</name>
    <dbReference type="NCBI Taxonomy" id="391587"/>
    <lineage>
        <taxon>Bacteria</taxon>
        <taxon>Pseudomonadati</taxon>
        <taxon>Bacteroidota</taxon>
        <taxon>Flavobacteriia</taxon>
        <taxon>Flavobacteriales</taxon>
        <taxon>Flavobacteriaceae</taxon>
        <taxon>Kordia</taxon>
    </lineage>
</organism>
<keyword evidence="6" id="KW-1185">Reference proteome</keyword>
<dbReference type="HOGENOM" id="CLU_024927_10_2_10"/>
<comment type="caution">
    <text evidence="5">The sequence shown here is derived from an EMBL/GenBank/DDBJ whole genome shotgun (WGS) entry which is preliminary data.</text>
</comment>
<dbReference type="GO" id="GO:0008170">
    <property type="term" value="F:N-methyltransferase activity"/>
    <property type="evidence" value="ECO:0007669"/>
    <property type="project" value="InterPro"/>
</dbReference>
<dbReference type="EMBL" id="ABIB01000002">
    <property type="protein sequence ID" value="EDP97495.1"/>
    <property type="molecule type" value="Genomic_DNA"/>
</dbReference>
<evidence type="ECO:0000256" key="2">
    <source>
        <dbReference type="ARBA" id="ARBA00022603"/>
    </source>
</evidence>
<evidence type="ECO:0000256" key="1">
    <source>
        <dbReference type="ARBA" id="ARBA00006594"/>
    </source>
</evidence>
<dbReference type="PANTHER" id="PTHR13370:SF16">
    <property type="entry name" value="SITE-SPECIFIC DNA-METHYLTRANSFERASE (ADENINE-SPECIFIC)"/>
    <property type="match status" value="1"/>
</dbReference>
<dbReference type="GO" id="GO:0003677">
    <property type="term" value="F:DNA binding"/>
    <property type="evidence" value="ECO:0007669"/>
    <property type="project" value="InterPro"/>
</dbReference>
<dbReference type="InterPro" id="IPR002941">
    <property type="entry name" value="DNA_methylase_N4/N6"/>
</dbReference>
<accession>A9DPQ7</accession>